<evidence type="ECO:0000313" key="2">
    <source>
        <dbReference type="EMBL" id="MBW9051542.1"/>
    </source>
</evidence>
<proteinExistence type="predicted"/>
<dbReference type="EMBL" id="JAEUAK010000001">
    <property type="protein sequence ID" value="MBW9051542.1"/>
    <property type="molecule type" value="Genomic_DNA"/>
</dbReference>
<accession>A0ABS7GP23</accession>
<keyword evidence="1" id="KW-0812">Transmembrane</keyword>
<keyword evidence="1" id="KW-0472">Membrane</keyword>
<dbReference type="Proteomes" id="UP000717752">
    <property type="component" value="Unassembled WGS sequence"/>
</dbReference>
<keyword evidence="1" id="KW-1133">Transmembrane helix</keyword>
<evidence type="ECO:0000256" key="1">
    <source>
        <dbReference type="SAM" id="Phobius"/>
    </source>
</evidence>
<reference evidence="2 3" key="1">
    <citation type="journal article" date="2021" name="MBio">
        <title>Poor Competitiveness of Bradyrhizobium in Pigeon Pea Root Colonization in Indian Soils.</title>
        <authorList>
            <person name="Chalasani D."/>
            <person name="Basu A."/>
            <person name="Pullabhotla S.V.S.R.N."/>
            <person name="Jorrin B."/>
            <person name="Neal A.L."/>
            <person name="Poole P.S."/>
            <person name="Podile A.R."/>
            <person name="Tkacz A."/>
        </authorList>
    </citation>
    <scope>NUCLEOTIDE SEQUENCE [LARGE SCALE GENOMIC DNA]</scope>
    <source>
        <strain evidence="2 3">HU56</strain>
    </source>
</reference>
<gene>
    <name evidence="2" type="ORF">JNB85_03820</name>
</gene>
<comment type="caution">
    <text evidence="2">The sequence shown here is derived from an EMBL/GenBank/DDBJ whole genome shotgun (WGS) entry which is preliminary data.</text>
</comment>
<dbReference type="RefSeq" id="WP_220333046.1">
    <property type="nucleotide sequence ID" value="NZ_JAEUAK010000001.1"/>
</dbReference>
<protein>
    <recommendedName>
        <fullName evidence="4">Polysaccharide chain length determinant N-terminal domain-containing protein</fullName>
    </recommendedName>
</protein>
<sequence>MSEKRFDEEINLFVLASFLRKNALVIGACAVVGIIGGSILGSEAPPVVEASAQLALAKISRPGPDGSVVMVPAESRDRFMFRMRSPGAFDLGLASSCSEKGIATHEQLAGSIKITAPSAPDDVISISSSASSAGLAERCVTAVIQQIQEQQSNLVAQSQAGVKAEIAASEKQLADNLKVMESSQGSDWQKAIYLATRDDSNFLRTKIMDLNSRLQLDEPVKLLSPVYASPPSVASDRLKRILIGLGGGFVVGAFLAIAKTIYNSRRRINQA</sequence>
<keyword evidence="3" id="KW-1185">Reference proteome</keyword>
<name>A0ABS7GP23_9HYPH</name>
<evidence type="ECO:0000313" key="3">
    <source>
        <dbReference type="Proteomes" id="UP000717752"/>
    </source>
</evidence>
<feature type="transmembrane region" description="Helical" evidence="1">
    <location>
        <begin position="241"/>
        <end position="262"/>
    </location>
</feature>
<evidence type="ECO:0008006" key="4">
    <source>
        <dbReference type="Google" id="ProtNLM"/>
    </source>
</evidence>
<organism evidence="2 3">
    <name type="scientific">Rhizobium mesosinicum</name>
    <dbReference type="NCBI Taxonomy" id="335017"/>
    <lineage>
        <taxon>Bacteria</taxon>
        <taxon>Pseudomonadati</taxon>
        <taxon>Pseudomonadota</taxon>
        <taxon>Alphaproteobacteria</taxon>
        <taxon>Hyphomicrobiales</taxon>
        <taxon>Rhizobiaceae</taxon>
        <taxon>Rhizobium/Agrobacterium group</taxon>
        <taxon>Rhizobium</taxon>
    </lineage>
</organism>